<dbReference type="AlphaFoldDB" id="A0AAD3SM20"/>
<protein>
    <submittedName>
        <fullName evidence="1">Uncharacterized protein</fullName>
    </submittedName>
</protein>
<comment type="caution">
    <text evidence="1">The sequence shown here is derived from an EMBL/GenBank/DDBJ whole genome shotgun (WGS) entry which is preliminary data.</text>
</comment>
<proteinExistence type="predicted"/>
<evidence type="ECO:0000313" key="2">
    <source>
        <dbReference type="Proteomes" id="UP001279734"/>
    </source>
</evidence>
<organism evidence="1 2">
    <name type="scientific">Nepenthes gracilis</name>
    <name type="common">Slender pitcher plant</name>
    <dbReference type="NCBI Taxonomy" id="150966"/>
    <lineage>
        <taxon>Eukaryota</taxon>
        <taxon>Viridiplantae</taxon>
        <taxon>Streptophyta</taxon>
        <taxon>Embryophyta</taxon>
        <taxon>Tracheophyta</taxon>
        <taxon>Spermatophyta</taxon>
        <taxon>Magnoliopsida</taxon>
        <taxon>eudicotyledons</taxon>
        <taxon>Gunneridae</taxon>
        <taxon>Pentapetalae</taxon>
        <taxon>Caryophyllales</taxon>
        <taxon>Nepenthaceae</taxon>
        <taxon>Nepenthes</taxon>
    </lineage>
</organism>
<dbReference type="Proteomes" id="UP001279734">
    <property type="component" value="Unassembled WGS sequence"/>
</dbReference>
<sequence length="143" mass="14970">MHAGSSLWRRALTLSNSSGHLLRVIAPAVVWSPCVAYSPNEESTLGLYIGVAVEVPCEDWLVEAPTEVVSEGVEAKGVKEVVETAFRMLVAVIETGEAGSVAGFAEAVEAVDMSRVWCPKFEVAGTVAAAGPAEELDLGPSMP</sequence>
<keyword evidence="2" id="KW-1185">Reference proteome</keyword>
<accession>A0AAD3SM20</accession>
<dbReference type="EMBL" id="BSYO01000012">
    <property type="protein sequence ID" value="GMH12716.1"/>
    <property type="molecule type" value="Genomic_DNA"/>
</dbReference>
<reference evidence="1" key="1">
    <citation type="submission" date="2023-05" db="EMBL/GenBank/DDBJ databases">
        <title>Nepenthes gracilis genome sequencing.</title>
        <authorList>
            <person name="Fukushima K."/>
        </authorList>
    </citation>
    <scope>NUCLEOTIDE SEQUENCE</scope>
    <source>
        <strain evidence="1">SING2019-196</strain>
    </source>
</reference>
<evidence type="ECO:0000313" key="1">
    <source>
        <dbReference type="EMBL" id="GMH12716.1"/>
    </source>
</evidence>
<name>A0AAD3SM20_NEPGR</name>
<gene>
    <name evidence="1" type="ORF">Nepgr_014557</name>
</gene>